<name>A0A6N7IY81_9FIRM</name>
<dbReference type="EMBL" id="VOGC01000004">
    <property type="protein sequence ID" value="MQN01293.1"/>
    <property type="molecule type" value="Genomic_DNA"/>
</dbReference>
<dbReference type="InterPro" id="IPR029044">
    <property type="entry name" value="Nucleotide-diphossugar_trans"/>
</dbReference>
<dbReference type="PANTHER" id="PTHR48090">
    <property type="entry name" value="UNDECAPRENYL-PHOSPHATE 4-DEOXY-4-FORMAMIDO-L-ARABINOSE TRANSFERASE-RELATED"/>
    <property type="match status" value="1"/>
</dbReference>
<dbReference type="SUPFAM" id="SSF53448">
    <property type="entry name" value="Nucleotide-diphospho-sugar transferases"/>
    <property type="match status" value="1"/>
</dbReference>
<dbReference type="Gene3D" id="3.90.550.10">
    <property type="entry name" value="Spore Coat Polysaccharide Biosynthesis Protein SpsA, Chain A"/>
    <property type="match status" value="1"/>
</dbReference>
<dbReference type="AlphaFoldDB" id="A0A6N7IY81"/>
<keyword evidence="4" id="KW-1185">Reference proteome</keyword>
<reference evidence="3" key="1">
    <citation type="journal article" date="2020" name="Appl. Environ. Microbiol.">
        <title>Medium-Chain Fatty Acid Synthesis by 'Candidatus Weimeria bifida' gen. nov., sp. nov., and 'Candidatus Pseudoramibacter fermentans' sp. nov.</title>
        <authorList>
            <person name="Scarborough M.J."/>
            <person name="Myers K.S."/>
            <person name="Donohue T.J."/>
            <person name="Noguera D.R."/>
        </authorList>
    </citation>
    <scope>NUCLEOTIDE SEQUENCE</scope>
    <source>
        <strain evidence="3">LCO1.1</strain>
    </source>
</reference>
<dbReference type="InterPro" id="IPR050256">
    <property type="entry name" value="Glycosyltransferase_2"/>
</dbReference>
<gene>
    <name evidence="3" type="ORF">FRC54_05015</name>
</gene>
<dbReference type="GO" id="GO:0005886">
    <property type="term" value="C:plasma membrane"/>
    <property type="evidence" value="ECO:0007669"/>
    <property type="project" value="TreeGrafter"/>
</dbReference>
<evidence type="ECO:0000313" key="3">
    <source>
        <dbReference type="EMBL" id="MQN01293.1"/>
    </source>
</evidence>
<dbReference type="GO" id="GO:0016740">
    <property type="term" value="F:transferase activity"/>
    <property type="evidence" value="ECO:0007669"/>
    <property type="project" value="UniProtKB-KW"/>
</dbReference>
<evidence type="ECO:0000259" key="2">
    <source>
        <dbReference type="Pfam" id="PF00535"/>
    </source>
</evidence>
<keyword evidence="1" id="KW-0812">Transmembrane</keyword>
<evidence type="ECO:0000313" key="4">
    <source>
        <dbReference type="Proteomes" id="UP000460257"/>
    </source>
</evidence>
<feature type="transmembrane region" description="Helical" evidence="1">
    <location>
        <begin position="234"/>
        <end position="257"/>
    </location>
</feature>
<dbReference type="Pfam" id="PF00535">
    <property type="entry name" value="Glycos_transf_2"/>
    <property type="match status" value="1"/>
</dbReference>
<keyword evidence="1" id="KW-1133">Transmembrane helix</keyword>
<sequence length="312" mass="36185">MDTIGIIVPCFNEEDVLELFYKEMHKIMDQMSSVRFRIMFVDDGSRDNTLGILRQLHSIDPRCEYVSFSRNFGKESALYAGFQNLDADYTVLMDADLQHPPALIPKMYEMVSSGQCDCAAAFRKDREGESKIRAFLSRRFYGVMNNMSSVEMRPNATDFRMMNRKVCDAMRNLTEHHRFTKGIFSWVGFHTEWIPYENIERAAGESKWHLKSLLSYALNGITSYSDWTLKLPKYVGIIFILGWIASIIVLRLLHHAFTMPDAVFSLILFCSGILCFMLRGLGVYIYRIYEEDMNRPQYLVKEKGITDGKPEE</sequence>
<evidence type="ECO:0000256" key="1">
    <source>
        <dbReference type="SAM" id="Phobius"/>
    </source>
</evidence>
<feature type="domain" description="Glycosyltransferase 2-like" evidence="2">
    <location>
        <begin position="6"/>
        <end position="168"/>
    </location>
</feature>
<accession>A0A6N7IY81</accession>
<keyword evidence="1" id="KW-0472">Membrane</keyword>
<dbReference type="CDD" id="cd04187">
    <property type="entry name" value="DPM1_like_bac"/>
    <property type="match status" value="1"/>
</dbReference>
<protein>
    <submittedName>
        <fullName evidence="3">Glycosyltransferase family 2 protein</fullName>
    </submittedName>
</protein>
<dbReference type="Proteomes" id="UP000460257">
    <property type="component" value="Unassembled WGS sequence"/>
</dbReference>
<feature type="transmembrane region" description="Helical" evidence="1">
    <location>
        <begin position="263"/>
        <end position="286"/>
    </location>
</feature>
<dbReference type="PANTHER" id="PTHR48090:SF8">
    <property type="entry name" value="GLYCOSYLTRANSFERASE CSBB-RELATED"/>
    <property type="match status" value="1"/>
</dbReference>
<proteinExistence type="predicted"/>
<comment type="caution">
    <text evidence="3">The sequence shown here is derived from an EMBL/GenBank/DDBJ whole genome shotgun (WGS) entry which is preliminary data.</text>
</comment>
<dbReference type="InterPro" id="IPR001173">
    <property type="entry name" value="Glyco_trans_2-like"/>
</dbReference>
<organism evidence="3 4">
    <name type="scientific">Candidatus Weimeria bifida</name>
    <dbReference type="NCBI Taxonomy" id="2599074"/>
    <lineage>
        <taxon>Bacteria</taxon>
        <taxon>Bacillati</taxon>
        <taxon>Bacillota</taxon>
        <taxon>Clostridia</taxon>
        <taxon>Lachnospirales</taxon>
        <taxon>Lachnospiraceae</taxon>
        <taxon>Candidatus Weimeria</taxon>
    </lineage>
</organism>